<proteinExistence type="predicted"/>
<evidence type="ECO:0000313" key="1">
    <source>
        <dbReference type="EMBL" id="CAD8162001.1"/>
    </source>
</evidence>
<comment type="caution">
    <text evidence="1">The sequence shown here is derived from an EMBL/GenBank/DDBJ whole genome shotgun (WGS) entry which is preliminary data.</text>
</comment>
<dbReference type="AlphaFoldDB" id="A0A8S1U9Z8"/>
<protein>
    <submittedName>
        <fullName evidence="1">Uncharacterized protein</fullName>
    </submittedName>
</protein>
<dbReference type="Proteomes" id="UP000683925">
    <property type="component" value="Unassembled WGS sequence"/>
</dbReference>
<evidence type="ECO:0000313" key="2">
    <source>
        <dbReference type="Proteomes" id="UP000683925"/>
    </source>
</evidence>
<gene>
    <name evidence="1" type="ORF">POCTA_138.1.T0410022</name>
</gene>
<reference evidence="1" key="1">
    <citation type="submission" date="2021-01" db="EMBL/GenBank/DDBJ databases">
        <authorList>
            <consortium name="Genoscope - CEA"/>
            <person name="William W."/>
        </authorList>
    </citation>
    <scope>NUCLEOTIDE SEQUENCE</scope>
</reference>
<accession>A0A8S1U9Z8</accession>
<dbReference type="EMBL" id="CAJJDP010000041">
    <property type="protein sequence ID" value="CAD8162001.1"/>
    <property type="molecule type" value="Genomic_DNA"/>
</dbReference>
<dbReference type="OrthoDB" id="10536647at2759"/>
<organism evidence="1 2">
    <name type="scientific">Paramecium octaurelia</name>
    <dbReference type="NCBI Taxonomy" id="43137"/>
    <lineage>
        <taxon>Eukaryota</taxon>
        <taxon>Sar</taxon>
        <taxon>Alveolata</taxon>
        <taxon>Ciliophora</taxon>
        <taxon>Intramacronucleata</taxon>
        <taxon>Oligohymenophorea</taxon>
        <taxon>Peniculida</taxon>
        <taxon>Parameciidae</taxon>
        <taxon>Paramecium</taxon>
    </lineage>
</organism>
<keyword evidence="2" id="KW-1185">Reference proteome</keyword>
<sequence>MNRRYGQCEEGQKADHKKLHNKRHVLKSESYLINLNILQSRFIRRPYNASYGYLCDGSINCKIVVESEFECKSEDELYLGTEEGRGEDQCKWKNLIQVEQEGEQLKRNYMQVQMGKETFGFSQELRRLFDSRIIVNPEKLL</sequence>
<name>A0A8S1U9Z8_PAROT</name>